<proteinExistence type="predicted"/>
<dbReference type="Gene3D" id="1.10.287.130">
    <property type="match status" value="1"/>
</dbReference>
<dbReference type="Pfam" id="PF02518">
    <property type="entry name" value="HATPase_c"/>
    <property type="match status" value="1"/>
</dbReference>
<dbReference type="InterPro" id="IPR036890">
    <property type="entry name" value="HATPase_C_sf"/>
</dbReference>
<evidence type="ECO:0000259" key="7">
    <source>
        <dbReference type="PROSITE" id="PS50109"/>
    </source>
</evidence>
<dbReference type="GO" id="GO:0000155">
    <property type="term" value="F:phosphorelay sensor kinase activity"/>
    <property type="evidence" value="ECO:0007669"/>
    <property type="project" value="InterPro"/>
</dbReference>
<dbReference type="NCBIfam" id="TIGR00229">
    <property type="entry name" value="sensory_box"/>
    <property type="match status" value="1"/>
</dbReference>
<dbReference type="EMBL" id="JAHESF010000034">
    <property type="protein sequence ID" value="MBT1700059.1"/>
    <property type="molecule type" value="Genomic_DNA"/>
</dbReference>
<dbReference type="InterPro" id="IPR005467">
    <property type="entry name" value="His_kinase_dom"/>
</dbReference>
<reference evidence="8 9" key="1">
    <citation type="submission" date="2021-05" db="EMBL/GenBank/DDBJ databases">
        <title>A Polyphasic approach of four new species of the genus Ohtaekwangia: Ohtaekwangia histidinii sp. nov., Ohtaekwangia cretensis sp. nov., Ohtaekwangia indiensis sp. nov., Ohtaekwangia reichenbachii sp. nov. from diverse environment.</title>
        <authorList>
            <person name="Octaviana S."/>
        </authorList>
    </citation>
    <scope>NUCLEOTIDE SEQUENCE [LARGE SCALE GENOMIC DNA]</scope>
    <source>
        <strain evidence="8 9">PWU4</strain>
    </source>
</reference>
<dbReference type="PANTHER" id="PTHR43711:SF31">
    <property type="entry name" value="HISTIDINE KINASE"/>
    <property type="match status" value="1"/>
</dbReference>
<name>A0AAP2GLF1_9BACT</name>
<feature type="domain" description="Histidine kinase" evidence="7">
    <location>
        <begin position="285"/>
        <end position="497"/>
    </location>
</feature>
<dbReference type="InterPro" id="IPR035965">
    <property type="entry name" value="PAS-like_dom_sf"/>
</dbReference>
<evidence type="ECO:0000313" key="9">
    <source>
        <dbReference type="Proteomes" id="UP001319200"/>
    </source>
</evidence>
<dbReference type="Proteomes" id="UP001319200">
    <property type="component" value="Unassembled WGS sequence"/>
</dbReference>
<comment type="catalytic activity">
    <reaction evidence="1">
        <text>ATP + protein L-histidine = ADP + protein N-phospho-L-histidine.</text>
        <dbReference type="EC" id="2.7.13.3"/>
    </reaction>
</comment>
<keyword evidence="5 8" id="KW-0418">Kinase</keyword>
<dbReference type="Gene3D" id="3.30.450.20">
    <property type="entry name" value="PAS domain"/>
    <property type="match status" value="2"/>
</dbReference>
<dbReference type="CDD" id="cd00082">
    <property type="entry name" value="HisKA"/>
    <property type="match status" value="1"/>
</dbReference>
<dbReference type="AlphaFoldDB" id="A0AAP2GLF1"/>
<gene>
    <name evidence="8" type="ORF">KK083_24440</name>
</gene>
<protein>
    <recommendedName>
        <fullName evidence="2">histidine kinase</fullName>
        <ecNumber evidence="2">2.7.13.3</ecNumber>
    </recommendedName>
</protein>
<dbReference type="RefSeq" id="WP_254168393.1">
    <property type="nucleotide sequence ID" value="NZ_JAHESF010000034.1"/>
</dbReference>
<comment type="caution">
    <text evidence="8">The sequence shown here is derived from an EMBL/GenBank/DDBJ whole genome shotgun (WGS) entry which is preliminary data.</text>
</comment>
<dbReference type="Pfam" id="PF00512">
    <property type="entry name" value="HisKA"/>
    <property type="match status" value="1"/>
</dbReference>
<dbReference type="SMART" id="SM00388">
    <property type="entry name" value="HisKA"/>
    <property type="match status" value="1"/>
</dbReference>
<organism evidence="8 9">
    <name type="scientific">Chryseosolibacter histidini</name>
    <dbReference type="NCBI Taxonomy" id="2782349"/>
    <lineage>
        <taxon>Bacteria</taxon>
        <taxon>Pseudomonadati</taxon>
        <taxon>Bacteroidota</taxon>
        <taxon>Cytophagia</taxon>
        <taxon>Cytophagales</taxon>
        <taxon>Chryseotaleaceae</taxon>
        <taxon>Chryseosolibacter</taxon>
    </lineage>
</organism>
<accession>A0AAP2GLF1</accession>
<evidence type="ECO:0000256" key="3">
    <source>
        <dbReference type="ARBA" id="ARBA00022553"/>
    </source>
</evidence>
<evidence type="ECO:0000256" key="6">
    <source>
        <dbReference type="ARBA" id="ARBA00023012"/>
    </source>
</evidence>
<keyword evidence="6" id="KW-0902">Two-component regulatory system</keyword>
<dbReference type="EC" id="2.7.13.3" evidence="2"/>
<dbReference type="InterPro" id="IPR050736">
    <property type="entry name" value="Sensor_HK_Regulatory"/>
</dbReference>
<sequence length="498" mass="57687">MTMLEKADAGVWQDLFTSIIEDADSNVLLLDDEFRVITLNPGFYWIFLETYGIELKRGSSILESMEAVNANLTHEWKERCMTAFSGTPIKVEDVFELDGRKYYWEIHFKSATRPDGTQIISVFSRDITVRKAYQRKLLENEANLRSILNTIEDSLWLVNTNYELIDFNKDFFKKYKLAYGVKLSKGKNILELLPEHMPELREMWRARYESALKGRTGKYFDTYLVDKDWRTFEIKTYPIVENGKVSGLTVYSRDITNQTRAEDLLKRQNEELIKINAELDRFVYSASHDLRAPLMSVKGLLNMIRLDPDQKNVEHYLKLINTSVEKLDHFISDIINYSRNSRMDVMPKEIDFNLLLQESIDSLKYMEGAADVRSIRCINVDVPFYSDYSRLLIIFNNIISNAVRYRDHWKEDSYLKVDITGDAERVVISFSDNGVGIADEYVDKVFKMFFRANADSKGSGLGLYIVKSAVEKLKGTIRVSSKLGEGTSFTIEVPNLRP</sequence>
<evidence type="ECO:0000256" key="1">
    <source>
        <dbReference type="ARBA" id="ARBA00000085"/>
    </source>
</evidence>
<dbReference type="SUPFAM" id="SSF55785">
    <property type="entry name" value="PYP-like sensor domain (PAS domain)"/>
    <property type="match status" value="1"/>
</dbReference>
<dbReference type="InterPro" id="IPR036097">
    <property type="entry name" value="HisK_dim/P_sf"/>
</dbReference>
<dbReference type="SMART" id="SM00387">
    <property type="entry name" value="HATPase_c"/>
    <property type="match status" value="1"/>
</dbReference>
<keyword evidence="3" id="KW-0597">Phosphoprotein</keyword>
<evidence type="ECO:0000313" key="8">
    <source>
        <dbReference type="EMBL" id="MBT1700059.1"/>
    </source>
</evidence>
<dbReference type="PROSITE" id="PS50109">
    <property type="entry name" value="HIS_KIN"/>
    <property type="match status" value="1"/>
</dbReference>
<dbReference type="SUPFAM" id="SSF55874">
    <property type="entry name" value="ATPase domain of HSP90 chaperone/DNA topoisomerase II/histidine kinase"/>
    <property type="match status" value="1"/>
</dbReference>
<dbReference type="PRINTS" id="PR00344">
    <property type="entry name" value="BCTRLSENSOR"/>
</dbReference>
<dbReference type="Gene3D" id="3.30.565.10">
    <property type="entry name" value="Histidine kinase-like ATPase, C-terminal domain"/>
    <property type="match status" value="1"/>
</dbReference>
<dbReference type="InterPro" id="IPR003661">
    <property type="entry name" value="HisK_dim/P_dom"/>
</dbReference>
<evidence type="ECO:0000256" key="5">
    <source>
        <dbReference type="ARBA" id="ARBA00022777"/>
    </source>
</evidence>
<dbReference type="InterPro" id="IPR000014">
    <property type="entry name" value="PAS"/>
</dbReference>
<dbReference type="InterPro" id="IPR013656">
    <property type="entry name" value="PAS_4"/>
</dbReference>
<dbReference type="InterPro" id="IPR004358">
    <property type="entry name" value="Sig_transdc_His_kin-like_C"/>
</dbReference>
<dbReference type="PANTHER" id="PTHR43711">
    <property type="entry name" value="TWO-COMPONENT HISTIDINE KINASE"/>
    <property type="match status" value="1"/>
</dbReference>
<dbReference type="InterPro" id="IPR003594">
    <property type="entry name" value="HATPase_dom"/>
</dbReference>
<keyword evidence="4" id="KW-0808">Transferase</keyword>
<evidence type="ECO:0000256" key="4">
    <source>
        <dbReference type="ARBA" id="ARBA00022679"/>
    </source>
</evidence>
<dbReference type="SUPFAM" id="SSF47384">
    <property type="entry name" value="Homodimeric domain of signal transducing histidine kinase"/>
    <property type="match status" value="1"/>
</dbReference>
<evidence type="ECO:0000256" key="2">
    <source>
        <dbReference type="ARBA" id="ARBA00012438"/>
    </source>
</evidence>
<keyword evidence="9" id="KW-1185">Reference proteome</keyword>
<dbReference type="Pfam" id="PF08448">
    <property type="entry name" value="PAS_4"/>
    <property type="match status" value="1"/>
</dbReference>